<dbReference type="PROSITE" id="PS00455">
    <property type="entry name" value="AMP_BINDING"/>
    <property type="match status" value="1"/>
</dbReference>
<evidence type="ECO:0000256" key="6">
    <source>
        <dbReference type="ARBA" id="ARBA00022840"/>
    </source>
</evidence>
<dbReference type="Pfam" id="PF00501">
    <property type="entry name" value="AMP-binding"/>
    <property type="match status" value="1"/>
</dbReference>
<comment type="caution">
    <text evidence="10">The sequence shown here is derived from an EMBL/GenBank/DDBJ whole genome shotgun (WGS) entry which is preliminary data.</text>
</comment>
<dbReference type="EMBL" id="JAFNEN010000091">
    <property type="protein sequence ID" value="KAG8195206.1"/>
    <property type="molecule type" value="Genomic_DNA"/>
</dbReference>
<keyword evidence="4 7" id="KW-0436">Ligase</keyword>
<dbReference type="InterPro" id="IPR032387">
    <property type="entry name" value="ACAS_N"/>
</dbReference>
<dbReference type="SUPFAM" id="SSF56801">
    <property type="entry name" value="Acetyl-CoA synthetase-like"/>
    <property type="match status" value="1"/>
</dbReference>
<comment type="catalytic activity">
    <reaction evidence="7">
        <text>acetoacetate + ATP + CoA = acetoacetyl-CoA + AMP + diphosphate</text>
        <dbReference type="Rhea" id="RHEA:16117"/>
        <dbReference type="ChEBI" id="CHEBI:13705"/>
        <dbReference type="ChEBI" id="CHEBI:30616"/>
        <dbReference type="ChEBI" id="CHEBI:33019"/>
        <dbReference type="ChEBI" id="CHEBI:57286"/>
        <dbReference type="ChEBI" id="CHEBI:57287"/>
        <dbReference type="ChEBI" id="CHEBI:456215"/>
        <dbReference type="EC" id="6.2.1.16"/>
    </reaction>
</comment>
<dbReference type="InterPro" id="IPR000873">
    <property type="entry name" value="AMP-dep_synth/lig_dom"/>
</dbReference>
<feature type="domain" description="Acetyl-coenzyme A synthetase N-terminal" evidence="9">
    <location>
        <begin position="64"/>
        <end position="121"/>
    </location>
</feature>
<name>A0AAV6VHR8_9ARAC</name>
<proteinExistence type="inferred from homology"/>
<dbReference type="PANTHER" id="PTHR42921">
    <property type="entry name" value="ACETOACETYL-COA SYNTHETASE"/>
    <property type="match status" value="1"/>
</dbReference>
<dbReference type="PANTHER" id="PTHR42921:SF1">
    <property type="entry name" value="ACETOACETYL-COA SYNTHETASE"/>
    <property type="match status" value="1"/>
</dbReference>
<dbReference type="GO" id="GO:0006631">
    <property type="term" value="P:fatty acid metabolic process"/>
    <property type="evidence" value="ECO:0007669"/>
    <property type="project" value="UniProtKB-UniRule"/>
</dbReference>
<evidence type="ECO:0000313" key="11">
    <source>
        <dbReference type="Proteomes" id="UP000827092"/>
    </source>
</evidence>
<dbReference type="NCBIfam" id="TIGR01217">
    <property type="entry name" value="ac_ac_CoA_syn"/>
    <property type="match status" value="1"/>
</dbReference>
<comment type="similarity">
    <text evidence="1 7">Belongs to the ATP-dependent AMP-binding enzyme family.</text>
</comment>
<dbReference type="EC" id="6.2.1.16" evidence="2 7"/>
<gene>
    <name evidence="10" type="ORF">JTE90_027949</name>
</gene>
<reference evidence="10 11" key="1">
    <citation type="journal article" date="2022" name="Nat. Ecol. Evol.">
        <title>A masculinizing supergene underlies an exaggerated male reproductive morph in a spider.</title>
        <authorList>
            <person name="Hendrickx F."/>
            <person name="De Corte Z."/>
            <person name="Sonet G."/>
            <person name="Van Belleghem S.M."/>
            <person name="Kostlbacher S."/>
            <person name="Vangestel C."/>
        </authorList>
    </citation>
    <scope>NUCLEOTIDE SEQUENCE [LARGE SCALE GENOMIC DNA]</scope>
    <source>
        <strain evidence="10">W744_W776</strain>
    </source>
</reference>
<comment type="subcellular location">
    <subcellularLocation>
        <location evidence="7">Cytoplasm</location>
        <location evidence="7">Cytosol</location>
    </subcellularLocation>
</comment>
<dbReference type="Proteomes" id="UP000827092">
    <property type="component" value="Unassembled WGS sequence"/>
</dbReference>
<evidence type="ECO:0000256" key="3">
    <source>
        <dbReference type="ARBA" id="ARBA00015326"/>
    </source>
</evidence>
<sequence length="692" mass="78336">MPVSYNNFENENNVALKMSYGKNGLVEAMETQSTLLWNKKIKNTNMEKFARKVEEKYNQHFGSYWEFHKWSVENYVDFWNEVWNYFGIIVSRPHDQVLCKTGNGFLDNEWFHGARFNFAENILRIRDRRVALICADELGNEETVTFAHLYEEVKLFAAAFRKNGLRKGDRIACYMSNIKEAIFAMLAATSIGAIWSGPLPYYGARAASNIVKTMEAKFLIAVDHLQDNGEQFYPINNLAAIAKSASSVTHVIIVPTKNETLSRDISDIPNSIFLDDFLQSGMNSDGTVPDLVFEQLPFSHPIAINFTSGTTGLPKGPVHSAGTILPVLRDFAFHLNCKSGDTVLSAYPNGWSLWDYPIPALSLGVKLFLYNGSLYYRKNGYNIWNIFSQYKVSFAFLVTAVVDKLEKEKIRPGPETNLDHLKVIGMGGSPVKKQNFEYLQKTVKKDLFVGSMYGATEVFGAFSGFDLNSPSYGGEIQAPALGVDIRCLDQDGNYVIGQRGELVIATPTPSFPVYLWKDENNKRLKDTYFSKYNGVWCQNDECWINPKTNGIIVIGRSDDTMKQNGERFGSGDIYFAIHNMEELQDYLCVGQDGADGDSRAVLFVKLKKGQRFTPALKKKIEATINDELWCDYVPQVILETPDIPYNLNNKRMESIVRKIVATNEVPEAMNIKNPDCLQYFRDIPEIISYTKK</sequence>
<dbReference type="AlphaFoldDB" id="A0AAV6VHR8"/>
<dbReference type="InterPro" id="IPR020845">
    <property type="entry name" value="AMP-binding_CS"/>
</dbReference>
<keyword evidence="11" id="KW-1185">Reference proteome</keyword>
<keyword evidence="5 7" id="KW-0547">Nucleotide-binding</keyword>
<accession>A0AAV6VHR8</accession>
<dbReference type="Pfam" id="PF16177">
    <property type="entry name" value="ACAS_N"/>
    <property type="match status" value="1"/>
</dbReference>
<dbReference type="InterPro" id="IPR005914">
    <property type="entry name" value="Acac_CoA_synth"/>
</dbReference>
<keyword evidence="6 7" id="KW-0067">ATP-binding</keyword>
<evidence type="ECO:0000256" key="7">
    <source>
        <dbReference type="RuleBase" id="RU367019"/>
    </source>
</evidence>
<dbReference type="InterPro" id="IPR045851">
    <property type="entry name" value="AMP-bd_C_sf"/>
</dbReference>
<evidence type="ECO:0000256" key="4">
    <source>
        <dbReference type="ARBA" id="ARBA00022598"/>
    </source>
</evidence>
<dbReference type="Gene3D" id="3.30.300.30">
    <property type="match status" value="1"/>
</dbReference>
<feature type="domain" description="AMP-dependent synthetase/ligase" evidence="8">
    <location>
        <begin position="128"/>
        <end position="508"/>
    </location>
</feature>
<evidence type="ECO:0000256" key="1">
    <source>
        <dbReference type="ARBA" id="ARBA00006432"/>
    </source>
</evidence>
<keyword evidence="7" id="KW-0963">Cytoplasm</keyword>
<keyword evidence="7" id="KW-0276">Fatty acid metabolism</keyword>
<organism evidence="10 11">
    <name type="scientific">Oedothorax gibbosus</name>
    <dbReference type="NCBI Taxonomy" id="931172"/>
    <lineage>
        <taxon>Eukaryota</taxon>
        <taxon>Metazoa</taxon>
        <taxon>Ecdysozoa</taxon>
        <taxon>Arthropoda</taxon>
        <taxon>Chelicerata</taxon>
        <taxon>Arachnida</taxon>
        <taxon>Araneae</taxon>
        <taxon>Araneomorphae</taxon>
        <taxon>Entelegynae</taxon>
        <taxon>Araneoidea</taxon>
        <taxon>Linyphiidae</taxon>
        <taxon>Erigoninae</taxon>
        <taxon>Oedothorax</taxon>
    </lineage>
</organism>
<dbReference type="GO" id="GO:0005524">
    <property type="term" value="F:ATP binding"/>
    <property type="evidence" value="ECO:0007669"/>
    <property type="project" value="UniProtKB-UniRule"/>
</dbReference>
<dbReference type="GO" id="GO:0005829">
    <property type="term" value="C:cytosol"/>
    <property type="evidence" value="ECO:0007669"/>
    <property type="project" value="UniProtKB-SubCell"/>
</dbReference>
<comment type="function">
    <text evidence="7">Converts acetoacetate to acetoacetyl-CoA in the cytosol.</text>
</comment>
<dbReference type="GO" id="GO:0030729">
    <property type="term" value="F:acetoacetate-CoA ligase activity"/>
    <property type="evidence" value="ECO:0007669"/>
    <property type="project" value="UniProtKB-UniRule"/>
</dbReference>
<evidence type="ECO:0000256" key="2">
    <source>
        <dbReference type="ARBA" id="ARBA00012988"/>
    </source>
</evidence>
<dbReference type="InterPro" id="IPR042099">
    <property type="entry name" value="ANL_N_sf"/>
</dbReference>
<evidence type="ECO:0000313" key="10">
    <source>
        <dbReference type="EMBL" id="KAG8195206.1"/>
    </source>
</evidence>
<protein>
    <recommendedName>
        <fullName evidence="3 7">Acetoacetyl-CoA synthetase</fullName>
        <ecNumber evidence="2 7">6.2.1.16</ecNumber>
    </recommendedName>
</protein>
<evidence type="ECO:0000256" key="5">
    <source>
        <dbReference type="ARBA" id="ARBA00022741"/>
    </source>
</evidence>
<evidence type="ECO:0000259" key="8">
    <source>
        <dbReference type="Pfam" id="PF00501"/>
    </source>
</evidence>
<evidence type="ECO:0000259" key="9">
    <source>
        <dbReference type="Pfam" id="PF16177"/>
    </source>
</evidence>
<keyword evidence="7" id="KW-0443">Lipid metabolism</keyword>
<dbReference type="Gene3D" id="3.40.50.12780">
    <property type="entry name" value="N-terminal domain of ligase-like"/>
    <property type="match status" value="1"/>
</dbReference>